<protein>
    <recommendedName>
        <fullName evidence="8">Protein odr-4 homolog</fullName>
    </recommendedName>
</protein>
<accession>A0A1Y1LZ61</accession>
<dbReference type="GO" id="GO:0008104">
    <property type="term" value="P:intracellular protein localization"/>
    <property type="evidence" value="ECO:0007669"/>
    <property type="project" value="TreeGrafter"/>
</dbReference>
<name>A0A1Y1LZ61_PHOPY</name>
<keyword evidence="4 6" id="KW-1133">Transmembrane helix</keyword>
<evidence type="ECO:0000313" key="7">
    <source>
        <dbReference type="EMBL" id="JAV78872.1"/>
    </source>
</evidence>
<evidence type="ECO:0000256" key="1">
    <source>
        <dbReference type="ARBA" id="ARBA00004370"/>
    </source>
</evidence>
<dbReference type="EMBL" id="GEZM01043735">
    <property type="protein sequence ID" value="JAV78872.1"/>
    <property type="molecule type" value="Transcribed_RNA"/>
</dbReference>
<evidence type="ECO:0000256" key="2">
    <source>
        <dbReference type="ARBA" id="ARBA00010131"/>
    </source>
</evidence>
<keyword evidence="3 6" id="KW-0812">Transmembrane</keyword>
<dbReference type="GO" id="GO:0016020">
    <property type="term" value="C:membrane"/>
    <property type="evidence" value="ECO:0007669"/>
    <property type="project" value="UniProtKB-SubCell"/>
</dbReference>
<dbReference type="EMBL" id="GEZM01043734">
    <property type="protein sequence ID" value="JAV78874.1"/>
    <property type="molecule type" value="Transcribed_RNA"/>
</dbReference>
<evidence type="ECO:0000256" key="6">
    <source>
        <dbReference type="SAM" id="Phobius"/>
    </source>
</evidence>
<proteinExistence type="inferred from homology"/>
<dbReference type="EMBL" id="GEZM01043736">
    <property type="protein sequence ID" value="JAV78870.1"/>
    <property type="molecule type" value="Transcribed_RNA"/>
</dbReference>
<evidence type="ECO:0000256" key="5">
    <source>
        <dbReference type="ARBA" id="ARBA00023136"/>
    </source>
</evidence>
<dbReference type="Pfam" id="PF14778">
    <property type="entry name" value="ODR4-like"/>
    <property type="match status" value="1"/>
</dbReference>
<organism evidence="7">
    <name type="scientific">Photinus pyralis</name>
    <name type="common">Common eastern firefly</name>
    <name type="synonym">Lampyris pyralis</name>
    <dbReference type="NCBI Taxonomy" id="7054"/>
    <lineage>
        <taxon>Eukaryota</taxon>
        <taxon>Metazoa</taxon>
        <taxon>Ecdysozoa</taxon>
        <taxon>Arthropoda</taxon>
        <taxon>Hexapoda</taxon>
        <taxon>Insecta</taxon>
        <taxon>Pterygota</taxon>
        <taxon>Neoptera</taxon>
        <taxon>Endopterygota</taxon>
        <taxon>Coleoptera</taxon>
        <taxon>Polyphaga</taxon>
        <taxon>Elateriformia</taxon>
        <taxon>Elateroidea</taxon>
        <taxon>Lampyridae</taxon>
        <taxon>Lampyrinae</taxon>
        <taxon>Photinus</taxon>
    </lineage>
</organism>
<dbReference type="PANTHER" id="PTHR33966:SF1">
    <property type="entry name" value="PROTEIN ODR-4 HOMOLOG"/>
    <property type="match status" value="1"/>
</dbReference>
<dbReference type="GO" id="GO:0012505">
    <property type="term" value="C:endomembrane system"/>
    <property type="evidence" value="ECO:0007669"/>
    <property type="project" value="TreeGrafter"/>
</dbReference>
<evidence type="ECO:0000256" key="4">
    <source>
        <dbReference type="ARBA" id="ARBA00022989"/>
    </source>
</evidence>
<sequence length="436" mass="49346">MVRSAFTDENFLKYLDTFTKLEFPTVGLMLGQRTDAKDFIIHFTRTPPYRGDAEQSIKKFADVPDSWVADHARHVTRMLPGGMYVLGLFVVCQEDIFATCVPKLKAMLSQIHKRLTPNAFLYGTPQQTEKLVLHYSQLSRYVCKSYNYDTFSLSNAEIKFQSNLAVKWLQVECKYELDQTFPIIAERANWPLKKHMNEILHLINMNLQTAVYFFDGEIKDGKECLETIGKKQKSHLRLSQPEDENKLMQVTIVLPMGGDVAPEVEILNSGGQIRLTGHVASKVWLHPKATVQYASDAIMQDIVRSLAARLEMHWDSLLEEEHGSPEDTNSVHETPRRVLINLPTTKVTLSDYLFPGEGSQEAQISLSELLDITIAQPDAIFDVEGQPDIPEMTLEGPEADCDDILASSTNRKKYIMGLVIAFVVLIISLLIHFIKG</sequence>
<feature type="transmembrane region" description="Helical" evidence="6">
    <location>
        <begin position="414"/>
        <end position="434"/>
    </location>
</feature>
<dbReference type="AlphaFoldDB" id="A0A1Y1LZ61"/>
<comment type="similarity">
    <text evidence="2">Belongs to the ODR-4 family.</text>
</comment>
<dbReference type="InterPro" id="IPR029454">
    <property type="entry name" value="ODR-4-like"/>
</dbReference>
<keyword evidence="5 6" id="KW-0472">Membrane</keyword>
<evidence type="ECO:0000256" key="3">
    <source>
        <dbReference type="ARBA" id="ARBA00022692"/>
    </source>
</evidence>
<comment type="subcellular location">
    <subcellularLocation>
        <location evidence="1">Membrane</location>
    </subcellularLocation>
</comment>
<reference evidence="7" key="1">
    <citation type="journal article" date="2016" name="Sci. Rep.">
        <title>Molecular characterization of firefly nuptial gifts: a multi-omics approach sheds light on postcopulatory sexual selection.</title>
        <authorList>
            <person name="Al-Wathiqui N."/>
            <person name="Fallon T.R."/>
            <person name="South A."/>
            <person name="Weng J.K."/>
            <person name="Lewis S.M."/>
        </authorList>
    </citation>
    <scope>NUCLEOTIDE SEQUENCE</scope>
</reference>
<dbReference type="PANTHER" id="PTHR33966">
    <property type="entry name" value="PROTEIN ODR-4 HOMOLOG"/>
    <property type="match status" value="1"/>
</dbReference>
<evidence type="ECO:0008006" key="8">
    <source>
        <dbReference type="Google" id="ProtNLM"/>
    </source>
</evidence>